<keyword evidence="3" id="KW-1185">Reference proteome</keyword>
<evidence type="ECO:0000259" key="1">
    <source>
        <dbReference type="Pfam" id="PF20515"/>
    </source>
</evidence>
<gene>
    <name evidence="2" type="ORF">O181_128849</name>
</gene>
<accession>A0A9Q3L0U0</accession>
<sequence>MSEVKVNQWDELSQFLFREKRFTNPIATNGALLEGFMFVIGWRKCIRCHSIVHMSWFGALVQDHNASHANPYACAGFNYFKQFLTPGKASDNLNANLYACAGSNNAQIPCACGVFRQFTRKS</sequence>
<feature type="domain" description="Tet-like 2OG-Fe(II) oxygenase" evidence="1">
    <location>
        <begin position="5"/>
        <end position="51"/>
    </location>
</feature>
<dbReference type="AlphaFoldDB" id="A0A9Q3L0U0"/>
<dbReference type="Proteomes" id="UP000765509">
    <property type="component" value="Unassembled WGS sequence"/>
</dbReference>
<dbReference type="Pfam" id="PF20515">
    <property type="entry name" value="2OG-FeII_Oxy_6"/>
    <property type="match status" value="1"/>
</dbReference>
<proteinExistence type="predicted"/>
<dbReference type="EMBL" id="AVOT02133063">
    <property type="protein sequence ID" value="MBW0589134.1"/>
    <property type="molecule type" value="Genomic_DNA"/>
</dbReference>
<dbReference type="InterPro" id="IPR046798">
    <property type="entry name" value="2OG-FeII_Oxy_6"/>
</dbReference>
<reference evidence="2" key="1">
    <citation type="submission" date="2021-03" db="EMBL/GenBank/DDBJ databases">
        <title>Draft genome sequence of rust myrtle Austropuccinia psidii MF-1, a brazilian biotype.</title>
        <authorList>
            <person name="Quecine M.C."/>
            <person name="Pachon D.M.R."/>
            <person name="Bonatelli M.L."/>
            <person name="Correr F.H."/>
            <person name="Franceschini L.M."/>
            <person name="Leite T.F."/>
            <person name="Margarido G.R.A."/>
            <person name="Almeida C.A."/>
            <person name="Ferrarezi J.A."/>
            <person name="Labate C.A."/>
        </authorList>
    </citation>
    <scope>NUCLEOTIDE SEQUENCE</scope>
    <source>
        <strain evidence="2">MF-1</strain>
    </source>
</reference>
<evidence type="ECO:0000313" key="2">
    <source>
        <dbReference type="EMBL" id="MBW0589134.1"/>
    </source>
</evidence>
<organism evidence="2 3">
    <name type="scientific">Austropuccinia psidii MF-1</name>
    <dbReference type="NCBI Taxonomy" id="1389203"/>
    <lineage>
        <taxon>Eukaryota</taxon>
        <taxon>Fungi</taxon>
        <taxon>Dikarya</taxon>
        <taxon>Basidiomycota</taxon>
        <taxon>Pucciniomycotina</taxon>
        <taxon>Pucciniomycetes</taxon>
        <taxon>Pucciniales</taxon>
        <taxon>Sphaerophragmiaceae</taxon>
        <taxon>Austropuccinia</taxon>
    </lineage>
</organism>
<protein>
    <recommendedName>
        <fullName evidence="1">Tet-like 2OG-Fe(II) oxygenase domain-containing protein</fullName>
    </recommendedName>
</protein>
<name>A0A9Q3L0U0_9BASI</name>
<evidence type="ECO:0000313" key="3">
    <source>
        <dbReference type="Proteomes" id="UP000765509"/>
    </source>
</evidence>
<comment type="caution">
    <text evidence="2">The sequence shown here is derived from an EMBL/GenBank/DDBJ whole genome shotgun (WGS) entry which is preliminary data.</text>
</comment>